<organism evidence="1 2">
    <name type="scientific">Shewanella intestini</name>
    <dbReference type="NCBI Taxonomy" id="2017544"/>
    <lineage>
        <taxon>Bacteria</taxon>
        <taxon>Pseudomonadati</taxon>
        <taxon>Pseudomonadota</taxon>
        <taxon>Gammaproteobacteria</taxon>
        <taxon>Alteromonadales</taxon>
        <taxon>Shewanellaceae</taxon>
        <taxon>Shewanella</taxon>
    </lineage>
</organism>
<accession>A0ABS5I2Z7</accession>
<name>A0ABS5I2Z7_9GAMM</name>
<sequence length="150" mass="17601">MAPSTTSNNALIDPQLWQYCEQHYLLAPKRYIALQDDHHINVNLLLLAEHLDQQRCYLSPEHWQQLQQVIHNWEMHVLTPFRALRRNSKHHNSDEQYQAVLAIELSMERQSQQMLSAHLTCITLSQQSNQTNVRCYLSQLGLSETILTRS</sequence>
<gene>
    <name evidence="1" type="ORF">G3R48_06920</name>
</gene>
<protein>
    <submittedName>
        <fullName evidence="1">TIGR02444 family protein</fullName>
    </submittedName>
</protein>
<dbReference type="Pfam" id="PF09523">
    <property type="entry name" value="DUF2390"/>
    <property type="match status" value="1"/>
</dbReference>
<evidence type="ECO:0000313" key="2">
    <source>
        <dbReference type="Proteomes" id="UP000811844"/>
    </source>
</evidence>
<dbReference type="Proteomes" id="UP000811844">
    <property type="component" value="Unassembled WGS sequence"/>
</dbReference>
<dbReference type="InterPro" id="IPR012659">
    <property type="entry name" value="CHP02444"/>
</dbReference>
<evidence type="ECO:0000313" key="1">
    <source>
        <dbReference type="EMBL" id="MBR9727715.1"/>
    </source>
</evidence>
<dbReference type="RefSeq" id="WP_153661601.1">
    <property type="nucleotide sequence ID" value="NZ_JAAIKR010000004.1"/>
</dbReference>
<dbReference type="EMBL" id="JAAIKR010000004">
    <property type="protein sequence ID" value="MBR9727715.1"/>
    <property type="molecule type" value="Genomic_DNA"/>
</dbReference>
<dbReference type="NCBIfam" id="TIGR02444">
    <property type="entry name" value="TIGR02444 family protein"/>
    <property type="match status" value="1"/>
</dbReference>
<proteinExistence type="predicted"/>
<reference evidence="1 2" key="1">
    <citation type="submission" date="2020-02" db="EMBL/GenBank/DDBJ databases">
        <title>Shewanella WXL01 sp. nov., a marine bacterium isolated from green algae in Luhuitou Fringing Reef (Northern South China Sea).</title>
        <authorList>
            <person name="Wang X."/>
        </authorList>
    </citation>
    <scope>NUCLEOTIDE SEQUENCE [LARGE SCALE GENOMIC DNA]</scope>
    <source>
        <strain evidence="1 2">MCCC 1A01895</strain>
    </source>
</reference>
<comment type="caution">
    <text evidence="1">The sequence shown here is derived from an EMBL/GenBank/DDBJ whole genome shotgun (WGS) entry which is preliminary data.</text>
</comment>
<keyword evidence="2" id="KW-1185">Reference proteome</keyword>